<dbReference type="Proteomes" id="UP000095209">
    <property type="component" value="Unassembled WGS sequence"/>
</dbReference>
<dbReference type="InterPro" id="IPR043748">
    <property type="entry name" value="DUF5693"/>
</dbReference>
<feature type="transmembrane region" description="Helical" evidence="1">
    <location>
        <begin position="414"/>
        <end position="433"/>
    </location>
</feature>
<reference evidence="2 3" key="1">
    <citation type="submission" date="2016-08" db="EMBL/GenBank/DDBJ databases">
        <title>Genome of Bacillus solimangrovi GH2-4.</title>
        <authorList>
            <person name="Lim S."/>
            <person name="Kim B.-C."/>
        </authorList>
    </citation>
    <scope>NUCLEOTIDE SEQUENCE [LARGE SCALE GENOMIC DNA]</scope>
    <source>
        <strain evidence="2 3">GH2-4</strain>
    </source>
</reference>
<dbReference type="STRING" id="1305675.BFG57_02615"/>
<organism evidence="2 3">
    <name type="scientific">Bacillus solimangrovi</name>
    <dbReference type="NCBI Taxonomy" id="1305675"/>
    <lineage>
        <taxon>Bacteria</taxon>
        <taxon>Bacillati</taxon>
        <taxon>Bacillota</taxon>
        <taxon>Bacilli</taxon>
        <taxon>Bacillales</taxon>
        <taxon>Bacillaceae</taxon>
        <taxon>Bacillus</taxon>
    </lineage>
</organism>
<sequence length="649" mass="72925">MKKILNLIIILSLLATIPYIYQRANAEVSNQSYEIIVPHQEIKALTDAGLSQEEIYATLAEDNQYGVQRVQAISFEPITLANLINQGAVNVLEREGVSALIKEEDALKLPEDTGLYIVFKEDNKFVRDSFLQAFRERVEKMNVSTIEGEAIYFVSGFPDKLISVGETLIENAILSRPITYDIPAIEQAYELGFEIVFRISNDINEQTTFIIDQMIDLKETYNAENILFSGNEVLGFANEDVAPHYIGKLNDAKFNIMQIELFKQKGFPIYEKKFENRFIRLLSIDPFDGWEGHVDRAVRAINERNIRAIFFHIAHNKKLYNETLKPDEMLEKATGMIDDVHHRIMNQKFADYVPEGAGLFNKLDSSLLITLIALVGAVAFMARVALVATPILSWLVLAGGALLTLAYAVLQMSIIVQAVALGASVVAATYAVIHAEAIRNSKDIWKYYLTAAGIGLIGAWFVTALLFGNEYMLKFVEFRGVKVLYLLPILLVTAHFLRDNAKTIAVSPVRYIELALLGVGMVAVLIYLMRSGNDPGVAVSGMELQIRQLLEDTLGIRPRTKEFLIGLPLFILGMYLVSKGYRYAKFIYIGAAVGFVSMVNTFTHLHIPLYISFIRTIYGLIFGAIIGLILIACFKVIEKFWPKIRARFE</sequence>
<dbReference type="EMBL" id="MJEH01000033">
    <property type="protein sequence ID" value="OEH92182.1"/>
    <property type="molecule type" value="Genomic_DNA"/>
</dbReference>
<feature type="transmembrane region" description="Helical" evidence="1">
    <location>
        <begin position="445"/>
        <end position="468"/>
    </location>
</feature>
<name>A0A1E5LDN4_9BACI</name>
<feature type="transmembrane region" description="Helical" evidence="1">
    <location>
        <begin position="563"/>
        <end position="581"/>
    </location>
</feature>
<evidence type="ECO:0000256" key="1">
    <source>
        <dbReference type="SAM" id="Phobius"/>
    </source>
</evidence>
<feature type="transmembrane region" description="Helical" evidence="1">
    <location>
        <begin position="588"/>
        <end position="611"/>
    </location>
</feature>
<keyword evidence="3" id="KW-1185">Reference proteome</keyword>
<dbReference type="AlphaFoldDB" id="A0A1E5LDN4"/>
<feature type="transmembrane region" description="Helical" evidence="1">
    <location>
        <begin position="367"/>
        <end position="386"/>
    </location>
</feature>
<dbReference type="RefSeq" id="WP_069717723.1">
    <property type="nucleotide sequence ID" value="NZ_MJEH01000033.1"/>
</dbReference>
<dbReference type="OrthoDB" id="3805529at2"/>
<keyword evidence="1" id="KW-0472">Membrane</keyword>
<keyword evidence="1" id="KW-1133">Transmembrane helix</keyword>
<accession>A0A1E5LDN4</accession>
<feature type="transmembrane region" description="Helical" evidence="1">
    <location>
        <begin position="509"/>
        <end position="529"/>
    </location>
</feature>
<keyword evidence="1" id="KW-0812">Transmembrane</keyword>
<feature type="transmembrane region" description="Helical" evidence="1">
    <location>
        <begin position="391"/>
        <end position="408"/>
    </location>
</feature>
<evidence type="ECO:0000313" key="3">
    <source>
        <dbReference type="Proteomes" id="UP000095209"/>
    </source>
</evidence>
<gene>
    <name evidence="2" type="ORF">BFG57_02615</name>
</gene>
<proteinExistence type="predicted"/>
<feature type="transmembrane region" description="Helical" evidence="1">
    <location>
        <begin position="480"/>
        <end position="497"/>
    </location>
</feature>
<evidence type="ECO:0000313" key="2">
    <source>
        <dbReference type="EMBL" id="OEH92182.1"/>
    </source>
</evidence>
<comment type="caution">
    <text evidence="2">The sequence shown here is derived from an EMBL/GenBank/DDBJ whole genome shotgun (WGS) entry which is preliminary data.</text>
</comment>
<feature type="transmembrane region" description="Helical" evidence="1">
    <location>
        <begin position="617"/>
        <end position="637"/>
    </location>
</feature>
<dbReference type="Pfam" id="PF18949">
    <property type="entry name" value="DUF5693"/>
    <property type="match status" value="1"/>
</dbReference>
<protein>
    <submittedName>
        <fullName evidence="2">Uncharacterized protein</fullName>
    </submittedName>
</protein>